<dbReference type="RefSeq" id="WP_014202934.1">
    <property type="nucleotide sequence ID" value="NC_016599.1"/>
</dbReference>
<evidence type="ECO:0000313" key="7">
    <source>
        <dbReference type="EMBL" id="AEV33585.1"/>
    </source>
</evidence>
<dbReference type="SUPFAM" id="SSF53300">
    <property type="entry name" value="vWA-like"/>
    <property type="match status" value="1"/>
</dbReference>
<feature type="transmembrane region" description="Helical" evidence="5">
    <location>
        <begin position="55"/>
        <end position="74"/>
    </location>
</feature>
<feature type="transmembrane region" description="Helical" evidence="5">
    <location>
        <begin position="310"/>
        <end position="328"/>
    </location>
</feature>
<dbReference type="PANTHER" id="PTHR22550">
    <property type="entry name" value="SPORE GERMINATION PROTEIN"/>
    <property type="match status" value="1"/>
</dbReference>
<dbReference type="SMART" id="SM00327">
    <property type="entry name" value="VWA"/>
    <property type="match status" value="1"/>
</dbReference>
<evidence type="ECO:0000256" key="4">
    <source>
        <dbReference type="ARBA" id="ARBA00023136"/>
    </source>
</evidence>
<dbReference type="OrthoDB" id="6206554at2"/>
<dbReference type="InterPro" id="IPR002035">
    <property type="entry name" value="VWF_A"/>
</dbReference>
<accession>G8R8X7</accession>
<keyword evidence="8" id="KW-1185">Reference proteome</keyword>
<dbReference type="PRINTS" id="PR00453">
    <property type="entry name" value="VWFADOMAIN"/>
</dbReference>
<evidence type="ECO:0000256" key="3">
    <source>
        <dbReference type="ARBA" id="ARBA00022989"/>
    </source>
</evidence>
<keyword evidence="1" id="KW-1003">Cell membrane</keyword>
<dbReference type="HOGENOM" id="CLU_024570_1_0_10"/>
<dbReference type="KEGG" id="oho:Oweho_2621"/>
<dbReference type="InterPro" id="IPR036465">
    <property type="entry name" value="vWFA_dom_sf"/>
</dbReference>
<dbReference type="PANTHER" id="PTHR22550:SF5">
    <property type="entry name" value="LEUCINE ZIPPER PROTEIN 4"/>
    <property type="match status" value="1"/>
</dbReference>
<organism evidence="7 8">
    <name type="scientific">Owenweeksia hongkongensis (strain DSM 17368 / CIP 108786 / JCM 12287 / NRRL B-23963 / UST20020801)</name>
    <dbReference type="NCBI Taxonomy" id="926562"/>
    <lineage>
        <taxon>Bacteria</taxon>
        <taxon>Pseudomonadati</taxon>
        <taxon>Bacteroidota</taxon>
        <taxon>Flavobacteriia</taxon>
        <taxon>Flavobacteriales</taxon>
        <taxon>Owenweeksiaceae</taxon>
        <taxon>Owenweeksia</taxon>
    </lineage>
</organism>
<evidence type="ECO:0000313" key="8">
    <source>
        <dbReference type="Proteomes" id="UP000005631"/>
    </source>
</evidence>
<feature type="domain" description="VWFA" evidence="6">
    <location>
        <begin position="91"/>
        <end position="302"/>
    </location>
</feature>
<dbReference type="PROSITE" id="PS50234">
    <property type="entry name" value="VWFA"/>
    <property type="match status" value="1"/>
</dbReference>
<sequence>MYELDHPYYFYLLAIIPVVIVLYLALALWKKRARKSFGDPELLEKLAPERSSIKGMIKLILALLIIASLSVGLVNPKIGTSLETVKREGVDIVFAIDVSKSMLAEDVRPNRLEKAKQLVSRTLDNLVSDRVGMIIYAGSAYPQLPITTDYSAARLFLKSVDTDIIPSQGTAIADALKMASSYYDDEDQKNRVLVILTDGEDHEEGVLEAAEKAKEQGIKIFTIGIGTDRGAPIPDMRNGRNIGYKKDRNGEVVVSKLNTDVLKEIASETNGAYVNGTNTREVVEFLMESISEMEKKEFEATVFADYESQFQWFLGLALLLLILDVFVLERKTQWFKKLGLFEKHENKS</sequence>
<keyword evidence="4 5" id="KW-0472">Membrane</keyword>
<dbReference type="Pfam" id="PF07584">
    <property type="entry name" value="BatA"/>
    <property type="match status" value="1"/>
</dbReference>
<dbReference type="Gene3D" id="3.40.50.410">
    <property type="entry name" value="von Willebrand factor, type A domain"/>
    <property type="match status" value="1"/>
</dbReference>
<gene>
    <name evidence="7" type="ordered locus">Oweho_2621</name>
</gene>
<evidence type="ECO:0000256" key="1">
    <source>
        <dbReference type="ARBA" id="ARBA00022475"/>
    </source>
</evidence>
<dbReference type="EMBL" id="CP003156">
    <property type="protein sequence ID" value="AEV33585.1"/>
    <property type="molecule type" value="Genomic_DNA"/>
</dbReference>
<evidence type="ECO:0000256" key="2">
    <source>
        <dbReference type="ARBA" id="ARBA00022692"/>
    </source>
</evidence>
<dbReference type="InterPro" id="IPR024163">
    <property type="entry name" value="Aerotolerance_reg_N"/>
</dbReference>
<dbReference type="PATRIC" id="fig|926562.3.peg.2634"/>
<dbReference type="Pfam" id="PF00092">
    <property type="entry name" value="VWA"/>
    <property type="match status" value="1"/>
</dbReference>
<proteinExistence type="predicted"/>
<dbReference type="eggNOG" id="COG2304">
    <property type="taxonomic scope" value="Bacteria"/>
</dbReference>
<protein>
    <submittedName>
        <fullName evidence="7">Mg-chelatase subunit ChlD</fullName>
    </submittedName>
</protein>
<name>G8R8X7_OWEHD</name>
<dbReference type="STRING" id="926562.Oweho_2621"/>
<reference evidence="7 8" key="1">
    <citation type="journal article" date="2012" name="Stand. Genomic Sci.">
        <title>Genome sequence of the orange-pigmented seawater bacterium Owenweeksia hongkongensis type strain (UST20020801(T)).</title>
        <authorList>
            <person name="Riedel T."/>
            <person name="Held B."/>
            <person name="Nolan M."/>
            <person name="Lucas S."/>
            <person name="Lapidus A."/>
            <person name="Tice H."/>
            <person name="Del Rio T.G."/>
            <person name="Cheng J.F."/>
            <person name="Han C."/>
            <person name="Tapia R."/>
            <person name="Goodwin L.A."/>
            <person name="Pitluck S."/>
            <person name="Liolios K."/>
            <person name="Mavromatis K."/>
            <person name="Pagani I."/>
            <person name="Ivanova N."/>
            <person name="Mikhailova N."/>
            <person name="Pati A."/>
            <person name="Chen A."/>
            <person name="Palaniappan K."/>
            <person name="Rohde M."/>
            <person name="Tindall B.J."/>
            <person name="Detter J.C."/>
            <person name="Goker M."/>
            <person name="Woyke T."/>
            <person name="Bristow J."/>
            <person name="Eisen J.A."/>
            <person name="Markowitz V."/>
            <person name="Hugenholtz P."/>
            <person name="Klenk H.P."/>
            <person name="Kyrpides N.C."/>
        </authorList>
    </citation>
    <scope>NUCLEOTIDE SEQUENCE</scope>
    <source>
        <strain evidence="8">DSM 17368 / JCM 12287 / NRRL B-23963</strain>
    </source>
</reference>
<dbReference type="Proteomes" id="UP000005631">
    <property type="component" value="Chromosome"/>
</dbReference>
<evidence type="ECO:0000256" key="5">
    <source>
        <dbReference type="SAM" id="Phobius"/>
    </source>
</evidence>
<evidence type="ECO:0000259" key="6">
    <source>
        <dbReference type="PROSITE" id="PS50234"/>
    </source>
</evidence>
<dbReference type="InterPro" id="IPR050768">
    <property type="entry name" value="UPF0353/GerABKA_families"/>
</dbReference>
<keyword evidence="3 5" id="KW-1133">Transmembrane helix</keyword>
<dbReference type="AlphaFoldDB" id="G8R8X7"/>
<keyword evidence="2 5" id="KW-0812">Transmembrane</keyword>
<feature type="transmembrane region" description="Helical" evidence="5">
    <location>
        <begin position="6"/>
        <end position="29"/>
    </location>
</feature>